<name>A0AAJ0XBQ1_9GAMM</name>
<accession>A0AAJ0XBQ1</accession>
<dbReference type="Proteomes" id="UP001296776">
    <property type="component" value="Unassembled WGS sequence"/>
</dbReference>
<protein>
    <recommendedName>
        <fullName evidence="4">Virus attachment protein p12 family protein</fullName>
    </recommendedName>
</protein>
<keyword evidence="1" id="KW-0812">Transmembrane</keyword>
<proteinExistence type="predicted"/>
<dbReference type="AlphaFoldDB" id="A0AAJ0XBQ1"/>
<feature type="transmembrane region" description="Helical" evidence="1">
    <location>
        <begin position="29"/>
        <end position="49"/>
    </location>
</feature>
<keyword evidence="3" id="KW-1185">Reference proteome</keyword>
<keyword evidence="1" id="KW-0472">Membrane</keyword>
<evidence type="ECO:0000313" key="3">
    <source>
        <dbReference type="Proteomes" id="UP001296776"/>
    </source>
</evidence>
<evidence type="ECO:0008006" key="4">
    <source>
        <dbReference type="Google" id="ProtNLM"/>
    </source>
</evidence>
<dbReference type="EMBL" id="NRSJ01000045">
    <property type="protein sequence ID" value="MBK1706608.1"/>
    <property type="molecule type" value="Genomic_DNA"/>
</dbReference>
<sequence length="101" mass="10576">MMESEHATQQVAVAATEGASPTVRVEPPMTLVDAGIIALILGLALWYLYRQFWRKRGACGGCAKGRDGGCAVSQSIAKPAQQAPSEARVSVEAIGKRSCGS</sequence>
<reference evidence="2" key="2">
    <citation type="journal article" date="2020" name="Microorganisms">
        <title>Osmotic Adaptation and Compatible Solute Biosynthesis of Phototrophic Bacteria as Revealed from Genome Analyses.</title>
        <authorList>
            <person name="Imhoff J.F."/>
            <person name="Rahn T."/>
            <person name="Kunzel S."/>
            <person name="Keller A."/>
            <person name="Neulinger S.C."/>
        </authorList>
    </citation>
    <scope>NUCLEOTIDE SEQUENCE</scope>
    <source>
        <strain evidence="2">DSM 11080</strain>
    </source>
</reference>
<reference evidence="2" key="1">
    <citation type="submission" date="2017-08" db="EMBL/GenBank/DDBJ databases">
        <authorList>
            <person name="Imhoff J.F."/>
            <person name="Rahn T."/>
            <person name="Kuenzel S."/>
            <person name="Neulinger S.C."/>
        </authorList>
    </citation>
    <scope>NUCLEOTIDE SEQUENCE</scope>
    <source>
        <strain evidence="2">DSM 11080</strain>
    </source>
</reference>
<comment type="caution">
    <text evidence="2">The sequence shown here is derived from an EMBL/GenBank/DDBJ whole genome shotgun (WGS) entry which is preliminary data.</text>
</comment>
<evidence type="ECO:0000256" key="1">
    <source>
        <dbReference type="SAM" id="Phobius"/>
    </source>
</evidence>
<organism evidence="2 3">
    <name type="scientific">Halochromatium glycolicum</name>
    <dbReference type="NCBI Taxonomy" id="85075"/>
    <lineage>
        <taxon>Bacteria</taxon>
        <taxon>Pseudomonadati</taxon>
        <taxon>Pseudomonadota</taxon>
        <taxon>Gammaproteobacteria</taxon>
        <taxon>Chromatiales</taxon>
        <taxon>Chromatiaceae</taxon>
        <taxon>Halochromatium</taxon>
    </lineage>
</organism>
<keyword evidence="1" id="KW-1133">Transmembrane helix</keyword>
<dbReference type="Pfam" id="PF12669">
    <property type="entry name" value="FeoB_associated"/>
    <property type="match status" value="1"/>
</dbReference>
<gene>
    <name evidence="2" type="ORF">CKO40_19175</name>
</gene>
<evidence type="ECO:0000313" key="2">
    <source>
        <dbReference type="EMBL" id="MBK1706608.1"/>
    </source>
</evidence>